<protein>
    <submittedName>
        <fullName evidence="1">Uncharacterized protein</fullName>
    </submittedName>
</protein>
<evidence type="ECO:0000313" key="1">
    <source>
        <dbReference type="EMBL" id="KAG0532091.1"/>
    </source>
</evidence>
<proteinExistence type="predicted"/>
<dbReference type="Proteomes" id="UP000807115">
    <property type="component" value="Chromosome 4"/>
</dbReference>
<organism evidence="1 2">
    <name type="scientific">Sorghum bicolor</name>
    <name type="common">Sorghum</name>
    <name type="synonym">Sorghum vulgare</name>
    <dbReference type="NCBI Taxonomy" id="4558"/>
    <lineage>
        <taxon>Eukaryota</taxon>
        <taxon>Viridiplantae</taxon>
        <taxon>Streptophyta</taxon>
        <taxon>Embryophyta</taxon>
        <taxon>Tracheophyta</taxon>
        <taxon>Spermatophyta</taxon>
        <taxon>Magnoliopsida</taxon>
        <taxon>Liliopsida</taxon>
        <taxon>Poales</taxon>
        <taxon>Poaceae</taxon>
        <taxon>PACMAD clade</taxon>
        <taxon>Panicoideae</taxon>
        <taxon>Andropogonodae</taxon>
        <taxon>Andropogoneae</taxon>
        <taxon>Sorghinae</taxon>
        <taxon>Sorghum</taxon>
    </lineage>
</organism>
<reference evidence="1" key="1">
    <citation type="journal article" date="2019" name="BMC Genomics">
        <title>A new reference genome for Sorghum bicolor reveals high levels of sequence similarity between sweet and grain genotypes: implications for the genetics of sugar metabolism.</title>
        <authorList>
            <person name="Cooper E.A."/>
            <person name="Brenton Z.W."/>
            <person name="Flinn B.S."/>
            <person name="Jenkins J."/>
            <person name="Shu S."/>
            <person name="Flowers D."/>
            <person name="Luo F."/>
            <person name="Wang Y."/>
            <person name="Xia P."/>
            <person name="Barry K."/>
            <person name="Daum C."/>
            <person name="Lipzen A."/>
            <person name="Yoshinaga Y."/>
            <person name="Schmutz J."/>
            <person name="Saski C."/>
            <person name="Vermerris W."/>
            <person name="Kresovich S."/>
        </authorList>
    </citation>
    <scope>NUCLEOTIDE SEQUENCE</scope>
</reference>
<gene>
    <name evidence="1" type="ORF">BDA96_04G078100</name>
</gene>
<accession>A0A921UJH9</accession>
<sequence>MVDGASDIGEVQSDHQMMYFKFTCMKVNPQGLIEPRQYHFLPPLYVNIHKKRGLQCLLPKVRSVVVKLLPPLISNLYCF</sequence>
<reference evidence="1" key="2">
    <citation type="submission" date="2020-10" db="EMBL/GenBank/DDBJ databases">
        <authorList>
            <person name="Cooper E.A."/>
            <person name="Brenton Z.W."/>
            <person name="Flinn B.S."/>
            <person name="Jenkins J."/>
            <person name="Shu S."/>
            <person name="Flowers D."/>
            <person name="Luo F."/>
            <person name="Wang Y."/>
            <person name="Xia P."/>
            <person name="Barry K."/>
            <person name="Daum C."/>
            <person name="Lipzen A."/>
            <person name="Yoshinaga Y."/>
            <person name="Schmutz J."/>
            <person name="Saski C."/>
            <person name="Vermerris W."/>
            <person name="Kresovich S."/>
        </authorList>
    </citation>
    <scope>NUCLEOTIDE SEQUENCE</scope>
</reference>
<evidence type="ECO:0000313" key="2">
    <source>
        <dbReference type="Proteomes" id="UP000807115"/>
    </source>
</evidence>
<comment type="caution">
    <text evidence="1">The sequence shown here is derived from an EMBL/GenBank/DDBJ whole genome shotgun (WGS) entry which is preliminary data.</text>
</comment>
<dbReference type="EMBL" id="CM027683">
    <property type="protein sequence ID" value="KAG0532091.1"/>
    <property type="molecule type" value="Genomic_DNA"/>
</dbReference>
<name>A0A921UJH9_SORBI</name>
<dbReference type="AlphaFoldDB" id="A0A921UJH9"/>